<evidence type="ECO:0000259" key="3">
    <source>
        <dbReference type="SMART" id="SM01027"/>
    </source>
</evidence>
<dbReference type="InterPro" id="IPR011108">
    <property type="entry name" value="RMMBL"/>
</dbReference>
<dbReference type="PANTHER" id="PTHR11203">
    <property type="entry name" value="CLEAVAGE AND POLYADENYLATION SPECIFICITY FACTOR FAMILY MEMBER"/>
    <property type="match status" value="1"/>
</dbReference>
<evidence type="ECO:0000313" key="4">
    <source>
        <dbReference type="EMBL" id="TIX50716.1"/>
    </source>
</evidence>
<dbReference type="SMART" id="SM00849">
    <property type="entry name" value="Lactamase_B"/>
    <property type="match status" value="1"/>
</dbReference>
<name>A0A4T3F777_9SPHN</name>
<dbReference type="Pfam" id="PF00753">
    <property type="entry name" value="Lactamase_B"/>
    <property type="match status" value="1"/>
</dbReference>
<dbReference type="Pfam" id="PF10996">
    <property type="entry name" value="Beta-Casp"/>
    <property type="match status" value="1"/>
</dbReference>
<dbReference type="Gene3D" id="3.40.50.10890">
    <property type="match status" value="1"/>
</dbReference>
<evidence type="ECO:0000256" key="1">
    <source>
        <dbReference type="ARBA" id="ARBA00022801"/>
    </source>
</evidence>
<dbReference type="SUPFAM" id="SSF56281">
    <property type="entry name" value="Metallo-hydrolase/oxidoreductase"/>
    <property type="match status" value="1"/>
</dbReference>
<accession>A0A4T3F777</accession>
<reference evidence="4 5" key="1">
    <citation type="submission" date="2019-04" db="EMBL/GenBank/DDBJ databases">
        <title>Altererythrobacter aquimixticola sp. nov., isolated from sediment of junction between the ocean and a freshwater spring.</title>
        <authorList>
            <person name="Yoon J.-H."/>
        </authorList>
    </citation>
    <scope>NUCLEOTIDE SEQUENCE [LARGE SCALE GENOMIC DNA]</scope>
    <source>
        <strain evidence="4 5">SSKS-13</strain>
    </source>
</reference>
<comment type="caution">
    <text evidence="4">The sequence shown here is derived from an EMBL/GenBank/DDBJ whole genome shotgun (WGS) entry which is preliminary data.</text>
</comment>
<dbReference type="SMART" id="SM01027">
    <property type="entry name" value="Beta-Casp"/>
    <property type="match status" value="1"/>
</dbReference>
<protein>
    <submittedName>
        <fullName evidence="4">MBL fold metallo-hydrolase</fullName>
    </submittedName>
</protein>
<dbReference type="InterPro" id="IPR001279">
    <property type="entry name" value="Metallo-B-lactamas"/>
</dbReference>
<dbReference type="CDD" id="cd16295">
    <property type="entry name" value="TTHA0252-CPSF-like_MBL-fold"/>
    <property type="match status" value="1"/>
</dbReference>
<dbReference type="InterPro" id="IPR050698">
    <property type="entry name" value="MBL"/>
</dbReference>
<dbReference type="AlphaFoldDB" id="A0A4T3F777"/>
<sequence>MSKDLTVRFHGAAGTVTGSCMEFAYDHRHVLVDCGMFQGSRSLEHLNLEEFAFDPALIDAVVLTHAHIDHSGLLPKLVKDGFKGQIHCTLPTADLLEHMLADSGRIQEYEAERRNRRRDRAGEDPFVPAYTSADARDAWEQCRPVELEQWFAPAEGFRARLWNAGHILGSASVELEVDGVRVICSGDVGPDNKAFQLDPEGPSGFDHVVCEATYGDREREAVTIAERRLLLQSEVEAAITRGGNLVIPAFALERTQELLLDLHHLLLSGAIPNVRVFVDSPLANRVTEVFERHAKELEDTGETNIFDNPSFHFVTDVSQSIALNSVSGAIILAASGMCEGGRIRHHLIHNLHRKDSTVLFVGFQAQGTLGRVILEGAERVRISGNDVRVRAQIRHIHSYSAHADQRELLEWVEERSPISGSLFLDHGEPAALEAMRRELQRRQPDLNVKLPQIGEKYLLSPSAPAKRLETGRSDLTEVLGHDWQNTYADFATSLKADLAKLRSDRQRQEALEQMRRVLASYNAHMARKNGR</sequence>
<gene>
    <name evidence="4" type="ORF">E5222_10735</name>
</gene>
<keyword evidence="5" id="KW-1185">Reference proteome</keyword>
<dbReference type="InterPro" id="IPR036866">
    <property type="entry name" value="RibonucZ/Hydroxyglut_hydro"/>
</dbReference>
<dbReference type="Proteomes" id="UP000309389">
    <property type="component" value="Unassembled WGS sequence"/>
</dbReference>
<dbReference type="RefSeq" id="WP_136693736.1">
    <property type="nucleotide sequence ID" value="NZ_SSHH01000002.1"/>
</dbReference>
<dbReference type="OrthoDB" id="9803916at2"/>
<dbReference type="Gene3D" id="3.60.15.10">
    <property type="entry name" value="Ribonuclease Z/Hydroxyacylglutathione hydrolase-like"/>
    <property type="match status" value="1"/>
</dbReference>
<feature type="domain" description="Beta-Casp" evidence="3">
    <location>
        <begin position="255"/>
        <end position="373"/>
    </location>
</feature>
<dbReference type="EMBL" id="SSHH01000002">
    <property type="protein sequence ID" value="TIX50716.1"/>
    <property type="molecule type" value="Genomic_DNA"/>
</dbReference>
<evidence type="ECO:0000259" key="2">
    <source>
        <dbReference type="SMART" id="SM00849"/>
    </source>
</evidence>
<evidence type="ECO:0000313" key="5">
    <source>
        <dbReference type="Proteomes" id="UP000309389"/>
    </source>
</evidence>
<dbReference type="InterPro" id="IPR022712">
    <property type="entry name" value="Beta_Casp"/>
</dbReference>
<dbReference type="PANTHER" id="PTHR11203:SF37">
    <property type="entry name" value="INTEGRATOR COMPLEX SUBUNIT 11"/>
    <property type="match status" value="1"/>
</dbReference>
<dbReference type="Pfam" id="PF07521">
    <property type="entry name" value="RMMBL"/>
    <property type="match status" value="1"/>
</dbReference>
<dbReference type="PROSITE" id="PS51257">
    <property type="entry name" value="PROKAR_LIPOPROTEIN"/>
    <property type="match status" value="1"/>
</dbReference>
<organism evidence="4 5">
    <name type="scientific">Alteraurantiacibacter aquimixticola</name>
    <dbReference type="NCBI Taxonomy" id="2489173"/>
    <lineage>
        <taxon>Bacteria</taxon>
        <taxon>Pseudomonadati</taxon>
        <taxon>Pseudomonadota</taxon>
        <taxon>Alphaproteobacteria</taxon>
        <taxon>Sphingomonadales</taxon>
        <taxon>Erythrobacteraceae</taxon>
        <taxon>Alteraurantiacibacter</taxon>
    </lineage>
</organism>
<feature type="domain" description="Metallo-beta-lactamase" evidence="2">
    <location>
        <begin position="17"/>
        <end position="239"/>
    </location>
</feature>
<proteinExistence type="predicted"/>
<dbReference type="GO" id="GO:0004521">
    <property type="term" value="F:RNA endonuclease activity"/>
    <property type="evidence" value="ECO:0007669"/>
    <property type="project" value="TreeGrafter"/>
</dbReference>
<keyword evidence="1 4" id="KW-0378">Hydrolase</keyword>
<dbReference type="GO" id="GO:0016787">
    <property type="term" value="F:hydrolase activity"/>
    <property type="evidence" value="ECO:0007669"/>
    <property type="project" value="UniProtKB-KW"/>
</dbReference>